<comment type="caution">
    <text evidence="1">The sequence shown here is derived from an EMBL/GenBank/DDBJ whole genome shotgun (WGS) entry which is preliminary data.</text>
</comment>
<proteinExistence type="predicted"/>
<evidence type="ECO:0000313" key="2">
    <source>
        <dbReference type="Proteomes" id="UP000821845"/>
    </source>
</evidence>
<sequence length="630" mass="70136">MSEQPRSFLPVPLISTPTQYRDLFKHPNYPPVYIEPEKQNPRAPTFISPVAKLWIGGTYAPYHVIDSPGFNVDVRGVCGEMLKAIASSLRTNYTIAFPPDSYWGLRKADGNWTGVLGMLQRDEADLAASVINPTSEKRDVAFESETILPIELMILAGRLSKHKSNIFGIIQVLTWEVWLLFACSMVLSALLWSFSDWVHWGFGGVSTHPSTFAQAFGGHFWSFVENSCLEGKKATEYFLSHSITLASRIHIEGVFRCPVGNAFYKCANSFITFWLLVIVVTTVVAGQMKAMMMVREEADRIDSMRHLAARPAMKPYTVAGSAGVSSVRDSKDPDYQKVWRMMQKHKTDLPTSVVLSDQTLLEVVAGKAVLILSRASVAARATAACATFERGEFYLAREPMFKFNSVFYISKRLTPARRQAINNRILWLRESGLVAKWWQESSGNWEGCGQATSDGRLKFADFQDLLLFWLAMLGIATAVFLCESACAVPCSRAAGTESTKKLESSGAALTQSVELMLDVQERFATVPNGPVAERVTAKLKAVLDKNPGFYVLKQVCNVLSGTDSKIPGEIRASKVPDYKYSPLTSVDVERSFSAYKQILTERRHNFKPENLETVLVCHCFHSLSHSVQSP</sequence>
<name>A0ACB7RX82_HYAAI</name>
<dbReference type="EMBL" id="CM023486">
    <property type="protein sequence ID" value="KAH6927301.1"/>
    <property type="molecule type" value="Genomic_DNA"/>
</dbReference>
<reference evidence="1" key="1">
    <citation type="submission" date="2020-05" db="EMBL/GenBank/DDBJ databases">
        <title>Large-scale comparative analyses of tick genomes elucidate their genetic diversity and vector capacities.</title>
        <authorList>
            <person name="Jia N."/>
            <person name="Wang J."/>
            <person name="Shi W."/>
            <person name="Du L."/>
            <person name="Sun Y."/>
            <person name="Zhan W."/>
            <person name="Jiang J."/>
            <person name="Wang Q."/>
            <person name="Zhang B."/>
            <person name="Ji P."/>
            <person name="Sakyi L.B."/>
            <person name="Cui X."/>
            <person name="Yuan T."/>
            <person name="Jiang B."/>
            <person name="Yang W."/>
            <person name="Lam T.T.-Y."/>
            <person name="Chang Q."/>
            <person name="Ding S."/>
            <person name="Wang X."/>
            <person name="Zhu J."/>
            <person name="Ruan X."/>
            <person name="Zhao L."/>
            <person name="Wei J."/>
            <person name="Que T."/>
            <person name="Du C."/>
            <person name="Cheng J."/>
            <person name="Dai P."/>
            <person name="Han X."/>
            <person name="Huang E."/>
            <person name="Gao Y."/>
            <person name="Liu J."/>
            <person name="Shao H."/>
            <person name="Ye R."/>
            <person name="Li L."/>
            <person name="Wei W."/>
            <person name="Wang X."/>
            <person name="Wang C."/>
            <person name="Yang T."/>
            <person name="Huo Q."/>
            <person name="Li W."/>
            <person name="Guo W."/>
            <person name="Chen H."/>
            <person name="Zhou L."/>
            <person name="Ni X."/>
            <person name="Tian J."/>
            <person name="Zhou Y."/>
            <person name="Sheng Y."/>
            <person name="Liu T."/>
            <person name="Pan Y."/>
            <person name="Xia L."/>
            <person name="Li J."/>
            <person name="Zhao F."/>
            <person name="Cao W."/>
        </authorList>
    </citation>
    <scope>NUCLEOTIDE SEQUENCE</scope>
    <source>
        <strain evidence="1">Hyas-2018</strain>
    </source>
</reference>
<keyword evidence="2" id="KW-1185">Reference proteome</keyword>
<accession>A0ACB7RX82</accession>
<organism evidence="1 2">
    <name type="scientific">Hyalomma asiaticum</name>
    <name type="common">Tick</name>
    <dbReference type="NCBI Taxonomy" id="266040"/>
    <lineage>
        <taxon>Eukaryota</taxon>
        <taxon>Metazoa</taxon>
        <taxon>Ecdysozoa</taxon>
        <taxon>Arthropoda</taxon>
        <taxon>Chelicerata</taxon>
        <taxon>Arachnida</taxon>
        <taxon>Acari</taxon>
        <taxon>Parasitiformes</taxon>
        <taxon>Ixodida</taxon>
        <taxon>Ixodoidea</taxon>
        <taxon>Ixodidae</taxon>
        <taxon>Hyalomminae</taxon>
        <taxon>Hyalomma</taxon>
    </lineage>
</organism>
<evidence type="ECO:0000313" key="1">
    <source>
        <dbReference type="EMBL" id="KAH6927301.1"/>
    </source>
</evidence>
<gene>
    <name evidence="1" type="ORF">HPB50_001600</name>
</gene>
<dbReference type="Proteomes" id="UP000821845">
    <property type="component" value="Chromosome 6"/>
</dbReference>
<protein>
    <submittedName>
        <fullName evidence="1">Uncharacterized protein</fullName>
    </submittedName>
</protein>